<proteinExistence type="predicted"/>
<reference evidence="2" key="1">
    <citation type="submission" date="2019-04" db="EMBL/GenBank/DDBJ databases">
        <title>Friends and foes A comparative genomics studyof 23 Aspergillus species from section Flavi.</title>
        <authorList>
            <consortium name="DOE Joint Genome Institute"/>
            <person name="Kjaerbolling I."/>
            <person name="Vesth T."/>
            <person name="Frisvad J.C."/>
            <person name="Nybo J.L."/>
            <person name="Theobald S."/>
            <person name="Kildgaard S."/>
            <person name="Isbrandt T."/>
            <person name="Kuo A."/>
            <person name="Sato A."/>
            <person name="Lyhne E.K."/>
            <person name="Kogle M.E."/>
            <person name="Wiebenga A."/>
            <person name="Kun R.S."/>
            <person name="Lubbers R.J."/>
            <person name="Makela M.R."/>
            <person name="Barry K."/>
            <person name="Chovatia M."/>
            <person name="Clum A."/>
            <person name="Daum C."/>
            <person name="Haridas S."/>
            <person name="He G."/>
            <person name="LaButti K."/>
            <person name="Lipzen A."/>
            <person name="Mondo S."/>
            <person name="Riley R."/>
            <person name="Salamov A."/>
            <person name="Simmons B.A."/>
            <person name="Magnuson J.K."/>
            <person name="Henrissat B."/>
            <person name="Mortensen U.H."/>
            <person name="Larsen T.O."/>
            <person name="Devries R.P."/>
            <person name="Grigoriev I.V."/>
            <person name="Machida M."/>
            <person name="Baker S.E."/>
            <person name="Andersen M.R."/>
        </authorList>
    </citation>
    <scope>NUCLEOTIDE SEQUENCE [LARGE SCALE GENOMIC DNA]</scope>
    <source>
        <strain evidence="2">CBS 130017</strain>
    </source>
</reference>
<gene>
    <name evidence="1" type="ORF">BDV39DRAFT_201058</name>
</gene>
<protein>
    <submittedName>
        <fullName evidence="1">Uncharacterized protein</fullName>
    </submittedName>
</protein>
<dbReference type="Proteomes" id="UP000325945">
    <property type="component" value="Unassembled WGS sequence"/>
</dbReference>
<accession>A0A5N6XDS6</accession>
<keyword evidence="2" id="KW-1185">Reference proteome</keyword>
<name>A0A5N6XDS6_9EURO</name>
<evidence type="ECO:0000313" key="2">
    <source>
        <dbReference type="Proteomes" id="UP000325945"/>
    </source>
</evidence>
<sequence length="162" mass="17532">MCCPCISPETDAHCSIFVPVSFVNRSRVLDGGLQVVHDWESAVTQPEVALAGLAAAVFSVTGDMGNGRVAILEATEAFLDAYSSSSGRTCTGNELEVAWAAGLWARLFNAKTEIVAVSGGPCYTRLVEVTERLRRSGAQMHLRSGCFALYRYAPCTQEYRLF</sequence>
<dbReference type="EMBL" id="ML741769">
    <property type="protein sequence ID" value="KAE8331407.1"/>
    <property type="molecule type" value="Genomic_DNA"/>
</dbReference>
<organism evidence="1 2">
    <name type="scientific">Aspergillus sergii</name>
    <dbReference type="NCBI Taxonomy" id="1034303"/>
    <lineage>
        <taxon>Eukaryota</taxon>
        <taxon>Fungi</taxon>
        <taxon>Dikarya</taxon>
        <taxon>Ascomycota</taxon>
        <taxon>Pezizomycotina</taxon>
        <taxon>Eurotiomycetes</taxon>
        <taxon>Eurotiomycetidae</taxon>
        <taxon>Eurotiales</taxon>
        <taxon>Aspergillaceae</taxon>
        <taxon>Aspergillus</taxon>
        <taxon>Aspergillus subgen. Circumdati</taxon>
    </lineage>
</organism>
<dbReference type="AlphaFoldDB" id="A0A5N6XDS6"/>
<evidence type="ECO:0000313" key="1">
    <source>
        <dbReference type="EMBL" id="KAE8331407.1"/>
    </source>
</evidence>